<keyword evidence="6" id="KW-0723">Serine/threonine-protein kinase</keyword>
<evidence type="ECO:0000256" key="2">
    <source>
        <dbReference type="ARBA" id="ARBA00022741"/>
    </source>
</evidence>
<feature type="compositionally biased region" description="Gly residues" evidence="7">
    <location>
        <begin position="353"/>
        <end position="362"/>
    </location>
</feature>
<dbReference type="Gene3D" id="1.10.510.10">
    <property type="entry name" value="Transferase(Phosphotransferase) domain 1"/>
    <property type="match status" value="1"/>
</dbReference>
<dbReference type="PROSITE" id="PS00107">
    <property type="entry name" value="PROTEIN_KINASE_ATP"/>
    <property type="match status" value="1"/>
</dbReference>
<dbReference type="Gene3D" id="3.30.200.20">
    <property type="entry name" value="Phosphorylase Kinase, domain 1"/>
    <property type="match status" value="1"/>
</dbReference>
<evidence type="ECO:0000259" key="8">
    <source>
        <dbReference type="PROSITE" id="PS50011"/>
    </source>
</evidence>
<dbReference type="PANTHER" id="PTHR46146:SF23">
    <property type="entry name" value="PROTEIN KINASE DOMAIN-CONTAINING PROTEIN"/>
    <property type="match status" value="1"/>
</dbReference>
<organism evidence="9 10">
    <name type="scientific">Iris pallida</name>
    <name type="common">Sweet iris</name>
    <dbReference type="NCBI Taxonomy" id="29817"/>
    <lineage>
        <taxon>Eukaryota</taxon>
        <taxon>Viridiplantae</taxon>
        <taxon>Streptophyta</taxon>
        <taxon>Embryophyta</taxon>
        <taxon>Tracheophyta</taxon>
        <taxon>Spermatophyta</taxon>
        <taxon>Magnoliopsida</taxon>
        <taxon>Liliopsida</taxon>
        <taxon>Asparagales</taxon>
        <taxon>Iridaceae</taxon>
        <taxon>Iridoideae</taxon>
        <taxon>Irideae</taxon>
        <taxon>Iris</taxon>
    </lineage>
</organism>
<reference evidence="9" key="2">
    <citation type="submission" date="2023-04" db="EMBL/GenBank/DDBJ databases">
        <authorList>
            <person name="Bruccoleri R.E."/>
            <person name="Oakeley E.J."/>
            <person name="Faust A.-M."/>
            <person name="Dessus-Babus S."/>
            <person name="Altorfer M."/>
            <person name="Burckhardt D."/>
            <person name="Oertli M."/>
            <person name="Naumann U."/>
            <person name="Petersen F."/>
            <person name="Wong J."/>
        </authorList>
    </citation>
    <scope>NUCLEOTIDE SEQUENCE</scope>
    <source>
        <strain evidence="9">GSM-AAB239-AS_SAM_17_03QT</strain>
        <tissue evidence="9">Leaf</tissue>
    </source>
</reference>
<dbReference type="EMBL" id="JANAVB010017999">
    <property type="protein sequence ID" value="KAJ6829964.1"/>
    <property type="molecule type" value="Genomic_DNA"/>
</dbReference>
<evidence type="ECO:0000256" key="6">
    <source>
        <dbReference type="RuleBase" id="RU000304"/>
    </source>
</evidence>
<keyword evidence="4 5" id="KW-0067">ATP-binding</keyword>
<keyword evidence="3 9" id="KW-0418">Kinase</keyword>
<dbReference type="SUPFAM" id="SSF56112">
    <property type="entry name" value="Protein kinase-like (PK-like)"/>
    <property type="match status" value="1"/>
</dbReference>
<dbReference type="InterPro" id="IPR017441">
    <property type="entry name" value="Protein_kinase_ATP_BS"/>
</dbReference>
<dbReference type="Pfam" id="PF00069">
    <property type="entry name" value="Pkinase"/>
    <property type="match status" value="1"/>
</dbReference>
<evidence type="ECO:0000256" key="5">
    <source>
        <dbReference type="PROSITE-ProRule" id="PRU10141"/>
    </source>
</evidence>
<dbReference type="Proteomes" id="UP001140949">
    <property type="component" value="Unassembled WGS sequence"/>
</dbReference>
<feature type="binding site" evidence="5">
    <location>
        <position position="45"/>
    </location>
    <ligand>
        <name>ATP</name>
        <dbReference type="ChEBI" id="CHEBI:30616"/>
    </ligand>
</feature>
<feature type="region of interest" description="Disordered" evidence="7">
    <location>
        <begin position="345"/>
        <end position="371"/>
    </location>
</feature>
<feature type="region of interest" description="Disordered" evidence="7">
    <location>
        <begin position="39"/>
        <end position="60"/>
    </location>
</feature>
<dbReference type="InterPro" id="IPR008271">
    <property type="entry name" value="Ser/Thr_kinase_AS"/>
</dbReference>
<accession>A0AAX6GMT2</accession>
<sequence length="371" mass="40399">MELSYEEIKASTNGFSLQQLIGKGSHGRVYRGTLDRGKRAVAVKKPTEGPRSTTGEPPKLDNEIDILLSIRNPNLVNLVGTCCRDNADGQGKEKLLVTEFMPNGSLHSLLHSSPPPRPPPSWPRRMLIALQVALAALSLHEAEPRPIVHRDIKSANVLFDRRWNARLGDFSLAARVAERGSGAAPAPAGTLGYLDPRYTTPERLGPENDVFSFGVVLLELLSSTRAMETDREPASVVAWAVPMIRGGRGASVCDCRVELRGKMGRLVGRVLAVAERCVSGREERRPTMAEVVGELRGVVECLWWRPTWGCLRSEASASVLHQCIRAWKRCNKKRVTKKIVCKVDSGSSDDDGGGGGGGGGGVERNELHDEF</sequence>
<dbReference type="SMART" id="SM00220">
    <property type="entry name" value="S_TKc"/>
    <property type="match status" value="1"/>
</dbReference>
<dbReference type="PANTHER" id="PTHR46146">
    <property type="entry name" value="SERINE/THREONINE-PROTEIN KINASE-LIKE PROTEIN CCR4"/>
    <property type="match status" value="1"/>
</dbReference>
<proteinExistence type="inferred from homology"/>
<dbReference type="PIRSF" id="PIRSF000654">
    <property type="entry name" value="Integrin-linked_kinase"/>
    <property type="match status" value="1"/>
</dbReference>
<dbReference type="GO" id="GO:0004674">
    <property type="term" value="F:protein serine/threonine kinase activity"/>
    <property type="evidence" value="ECO:0007669"/>
    <property type="project" value="UniProtKB-KW"/>
</dbReference>
<reference evidence="9" key="1">
    <citation type="journal article" date="2023" name="GigaByte">
        <title>Genome assembly of the bearded iris, Iris pallida Lam.</title>
        <authorList>
            <person name="Bruccoleri R.E."/>
            <person name="Oakeley E.J."/>
            <person name="Faust A.M.E."/>
            <person name="Altorfer M."/>
            <person name="Dessus-Babus S."/>
            <person name="Burckhardt D."/>
            <person name="Oertli M."/>
            <person name="Naumann U."/>
            <person name="Petersen F."/>
            <person name="Wong J."/>
        </authorList>
    </citation>
    <scope>NUCLEOTIDE SEQUENCE</scope>
    <source>
        <strain evidence="9">GSM-AAB239-AS_SAM_17_03QT</strain>
    </source>
</reference>
<keyword evidence="10" id="KW-1185">Reference proteome</keyword>
<evidence type="ECO:0000256" key="1">
    <source>
        <dbReference type="ARBA" id="ARBA00022679"/>
    </source>
</evidence>
<feature type="domain" description="Protein kinase" evidence="8">
    <location>
        <begin position="15"/>
        <end position="299"/>
    </location>
</feature>
<evidence type="ECO:0000256" key="7">
    <source>
        <dbReference type="SAM" id="MobiDB-lite"/>
    </source>
</evidence>
<dbReference type="AlphaFoldDB" id="A0AAX6GMT2"/>
<dbReference type="PROSITE" id="PS50011">
    <property type="entry name" value="PROTEIN_KINASE_DOM"/>
    <property type="match status" value="1"/>
</dbReference>
<keyword evidence="1" id="KW-0808">Transferase</keyword>
<keyword evidence="2 5" id="KW-0547">Nucleotide-binding</keyword>
<protein>
    <submittedName>
        <fullName evidence="9">Serine/threonine-protein kinase-like protein</fullName>
    </submittedName>
</protein>
<evidence type="ECO:0000313" key="9">
    <source>
        <dbReference type="EMBL" id="KAJ6829964.1"/>
    </source>
</evidence>
<comment type="caution">
    <text evidence="9">The sequence shown here is derived from an EMBL/GenBank/DDBJ whole genome shotgun (WGS) entry which is preliminary data.</text>
</comment>
<dbReference type="InterPro" id="IPR000719">
    <property type="entry name" value="Prot_kinase_dom"/>
</dbReference>
<dbReference type="InterPro" id="IPR011009">
    <property type="entry name" value="Kinase-like_dom_sf"/>
</dbReference>
<name>A0AAX6GMT2_IRIPA</name>
<gene>
    <name evidence="9" type="ORF">M6B38_126140</name>
</gene>
<dbReference type="GO" id="GO:0005524">
    <property type="term" value="F:ATP binding"/>
    <property type="evidence" value="ECO:0007669"/>
    <property type="project" value="UniProtKB-UniRule"/>
</dbReference>
<evidence type="ECO:0000256" key="3">
    <source>
        <dbReference type="ARBA" id="ARBA00022777"/>
    </source>
</evidence>
<evidence type="ECO:0000313" key="10">
    <source>
        <dbReference type="Proteomes" id="UP001140949"/>
    </source>
</evidence>
<evidence type="ECO:0000256" key="4">
    <source>
        <dbReference type="ARBA" id="ARBA00022840"/>
    </source>
</evidence>
<dbReference type="PROSITE" id="PS00108">
    <property type="entry name" value="PROTEIN_KINASE_ST"/>
    <property type="match status" value="1"/>
</dbReference>
<comment type="similarity">
    <text evidence="6">Belongs to the protein kinase superfamily.</text>
</comment>